<feature type="transmembrane region" description="Helical" evidence="2">
    <location>
        <begin position="166"/>
        <end position="194"/>
    </location>
</feature>
<dbReference type="Proteomes" id="UP000724874">
    <property type="component" value="Unassembled WGS sequence"/>
</dbReference>
<proteinExistence type="predicted"/>
<dbReference type="EMBL" id="JADNYJ010000017">
    <property type="protein sequence ID" value="KAF8906768.1"/>
    <property type="molecule type" value="Genomic_DNA"/>
</dbReference>
<gene>
    <name evidence="3" type="ORF">CPB84DRAFT_363195</name>
</gene>
<accession>A0A9P5TQ61</accession>
<feature type="compositionally biased region" description="Basic and acidic residues" evidence="1">
    <location>
        <begin position="30"/>
        <end position="92"/>
    </location>
</feature>
<keyword evidence="4" id="KW-1185">Reference proteome</keyword>
<name>A0A9P5TQ61_GYMJU</name>
<keyword evidence="2" id="KW-0472">Membrane</keyword>
<evidence type="ECO:0000256" key="1">
    <source>
        <dbReference type="SAM" id="MobiDB-lite"/>
    </source>
</evidence>
<evidence type="ECO:0000256" key="2">
    <source>
        <dbReference type="SAM" id="Phobius"/>
    </source>
</evidence>
<keyword evidence="2" id="KW-0812">Transmembrane</keyword>
<protein>
    <submittedName>
        <fullName evidence="3">Uncharacterized protein</fullName>
    </submittedName>
</protein>
<dbReference type="AlphaFoldDB" id="A0A9P5TQ61"/>
<evidence type="ECO:0000313" key="3">
    <source>
        <dbReference type="EMBL" id="KAF8906768.1"/>
    </source>
</evidence>
<feature type="region of interest" description="Disordered" evidence="1">
    <location>
        <begin position="1"/>
        <end position="94"/>
    </location>
</feature>
<keyword evidence="2" id="KW-1133">Transmembrane helix</keyword>
<evidence type="ECO:0000313" key="4">
    <source>
        <dbReference type="Proteomes" id="UP000724874"/>
    </source>
</evidence>
<comment type="caution">
    <text evidence="3">The sequence shown here is derived from an EMBL/GenBank/DDBJ whole genome shotgun (WGS) entry which is preliminary data.</text>
</comment>
<organism evidence="3 4">
    <name type="scientific">Gymnopilus junonius</name>
    <name type="common">Spectacular rustgill mushroom</name>
    <name type="synonym">Gymnopilus spectabilis subsp. junonius</name>
    <dbReference type="NCBI Taxonomy" id="109634"/>
    <lineage>
        <taxon>Eukaryota</taxon>
        <taxon>Fungi</taxon>
        <taxon>Dikarya</taxon>
        <taxon>Basidiomycota</taxon>
        <taxon>Agaricomycotina</taxon>
        <taxon>Agaricomycetes</taxon>
        <taxon>Agaricomycetidae</taxon>
        <taxon>Agaricales</taxon>
        <taxon>Agaricineae</taxon>
        <taxon>Hymenogastraceae</taxon>
        <taxon>Gymnopilus</taxon>
    </lineage>
</organism>
<reference evidence="3" key="1">
    <citation type="submission" date="2020-11" db="EMBL/GenBank/DDBJ databases">
        <authorList>
            <consortium name="DOE Joint Genome Institute"/>
            <person name="Ahrendt S."/>
            <person name="Riley R."/>
            <person name="Andreopoulos W."/>
            <person name="LaButti K."/>
            <person name="Pangilinan J."/>
            <person name="Ruiz-duenas F.J."/>
            <person name="Barrasa J.M."/>
            <person name="Sanchez-Garcia M."/>
            <person name="Camarero S."/>
            <person name="Miyauchi S."/>
            <person name="Serrano A."/>
            <person name="Linde D."/>
            <person name="Babiker R."/>
            <person name="Drula E."/>
            <person name="Ayuso-Fernandez I."/>
            <person name="Pacheco R."/>
            <person name="Padilla G."/>
            <person name="Ferreira P."/>
            <person name="Barriuso J."/>
            <person name="Kellner H."/>
            <person name="Castanera R."/>
            <person name="Alfaro M."/>
            <person name="Ramirez L."/>
            <person name="Pisabarro A.G."/>
            <person name="Kuo A."/>
            <person name="Tritt A."/>
            <person name="Lipzen A."/>
            <person name="He G."/>
            <person name="Yan M."/>
            <person name="Ng V."/>
            <person name="Cullen D."/>
            <person name="Martin F."/>
            <person name="Rosso M.-N."/>
            <person name="Henrissat B."/>
            <person name="Hibbett D."/>
            <person name="Martinez A.T."/>
            <person name="Grigoriev I.V."/>
        </authorList>
    </citation>
    <scope>NUCLEOTIDE SEQUENCE</scope>
    <source>
        <strain evidence="3">AH 44721</strain>
    </source>
</reference>
<sequence length="271" mass="31185">MAKDLDAPEPGYSSRHYVPSPHLTAADFSKTNEQRRSRRDAPLSDQRDQRVSDNRSNRPPFRQRESSRGPANRDRDRDREPARQPDNRRERVYVNANEQQYMPTPSTFSASYHPDTTLPCPCPSATSLCIRSYSRPSQAMAGIIVCPPLFSRPDFREKCHRLRAVLALYVAFKVFVVDSFSSSCLFFFALFFVFCSSIRRIAFSYHFFHPFSLPALQGIGHHHHMHAHVIATMDRHNKKANSHRLQQHPQVEETGRGRGLRVSIHQVHPPP</sequence>